<dbReference type="STRING" id="451.B6N58_04325"/>
<reference evidence="4" key="2">
    <citation type="submission" date="2014-09" db="EMBL/GenBank/DDBJ databases">
        <authorList>
            <person name="Gomez-Valero L."/>
        </authorList>
    </citation>
    <scope>NUCLEOTIDE SEQUENCE [LARGE SCALE GENOMIC DNA]</scope>
    <source>
        <strain evidence="4">ATCC33218</strain>
    </source>
</reference>
<dbReference type="KEGG" id="tmc:LMI_2367"/>
<gene>
    <name evidence="2" type="ORF">LMI_2367</name>
    <name evidence="3" type="ORF">SAMN02982997_01844</name>
</gene>
<dbReference type="RefSeq" id="WP_045099842.1">
    <property type="nucleotide sequence ID" value="NZ_CP020614.1"/>
</dbReference>
<dbReference type="EMBL" id="FMVN01000008">
    <property type="protein sequence ID" value="SCY47740.1"/>
    <property type="molecule type" value="Genomic_DNA"/>
</dbReference>
<reference evidence="2" key="1">
    <citation type="submission" date="2014-09" db="EMBL/GenBank/DDBJ databases">
        <authorList>
            <person name="GOMEZ-VALERO Laura"/>
        </authorList>
    </citation>
    <scope>NUCLEOTIDE SEQUENCE</scope>
    <source>
        <strain evidence="2">ATCC33218</strain>
    </source>
</reference>
<dbReference type="EMBL" id="LN614830">
    <property type="protein sequence ID" value="CEG61635.1"/>
    <property type="molecule type" value="Genomic_DNA"/>
</dbReference>
<sequence>MKIQEKQFGDLHSRILSNIQKTDDEYYWQHQKDLENSALNFQSLINGDTRHYSSPVAENESTRITDSESSPLVKPNAKTNTKMANPNFVFSEKNSLLGPESNSYLPQGQSENYAFNIQTNSSPLQNNSTLDKLSPKVSPNKPTLINLKNHQLFILNNEAEFSLNTIDLDYQQIKNLVQLLQKWLTNKGIRLQQLIINGVKQ</sequence>
<dbReference type="AlphaFoldDB" id="A0A098GI11"/>
<dbReference type="OrthoDB" id="5653662at2"/>
<evidence type="ECO:0000256" key="1">
    <source>
        <dbReference type="SAM" id="MobiDB-lite"/>
    </source>
</evidence>
<evidence type="ECO:0000313" key="4">
    <source>
        <dbReference type="Proteomes" id="UP000032414"/>
    </source>
</evidence>
<evidence type="ECO:0000313" key="5">
    <source>
        <dbReference type="Proteomes" id="UP000182998"/>
    </source>
</evidence>
<evidence type="ECO:0000313" key="3">
    <source>
        <dbReference type="EMBL" id="SCY47740.1"/>
    </source>
</evidence>
<organism evidence="2 4">
    <name type="scientific">Legionella micdadei</name>
    <name type="common">Tatlockia micdadei</name>
    <dbReference type="NCBI Taxonomy" id="451"/>
    <lineage>
        <taxon>Bacteria</taxon>
        <taxon>Pseudomonadati</taxon>
        <taxon>Pseudomonadota</taxon>
        <taxon>Gammaproteobacteria</taxon>
        <taxon>Legionellales</taxon>
        <taxon>Legionellaceae</taxon>
        <taxon>Legionella</taxon>
    </lineage>
</organism>
<keyword evidence="5" id="KW-1185">Reference proteome</keyword>
<dbReference type="Proteomes" id="UP000032414">
    <property type="component" value="Chromosome I"/>
</dbReference>
<accession>A0A098GI11</accession>
<dbReference type="Proteomes" id="UP000182998">
    <property type="component" value="Unassembled WGS sequence"/>
</dbReference>
<name>A0A098GI11_LEGMI</name>
<reference evidence="3 5" key="3">
    <citation type="submission" date="2016-10" db="EMBL/GenBank/DDBJ databases">
        <authorList>
            <person name="Varghese N."/>
            <person name="Submissions S."/>
        </authorList>
    </citation>
    <scope>NUCLEOTIDE SEQUENCE [LARGE SCALE GENOMIC DNA]</scope>
    <source>
        <strain evidence="3 5">ATCC 33218</strain>
    </source>
</reference>
<proteinExistence type="predicted"/>
<dbReference type="PATRIC" id="fig|451.8.peg.2914"/>
<protein>
    <submittedName>
        <fullName evidence="2">Uncharacterized protein</fullName>
    </submittedName>
</protein>
<dbReference type="HOGENOM" id="CLU_1270987_0_0_6"/>
<evidence type="ECO:0000313" key="2">
    <source>
        <dbReference type="EMBL" id="CEG61635.1"/>
    </source>
</evidence>
<feature type="region of interest" description="Disordered" evidence="1">
    <location>
        <begin position="50"/>
        <end position="83"/>
    </location>
</feature>